<organism evidence="3 4">
    <name type="scientific">Acanthamoeba castellanii (strain ATCC 30010 / Neff)</name>
    <dbReference type="NCBI Taxonomy" id="1257118"/>
    <lineage>
        <taxon>Eukaryota</taxon>
        <taxon>Amoebozoa</taxon>
        <taxon>Discosea</taxon>
        <taxon>Longamoebia</taxon>
        <taxon>Centramoebida</taxon>
        <taxon>Acanthamoebidae</taxon>
        <taxon>Acanthamoeba</taxon>
    </lineage>
</organism>
<evidence type="ECO:0000313" key="4">
    <source>
        <dbReference type="Proteomes" id="UP000011083"/>
    </source>
</evidence>
<gene>
    <name evidence="3" type="ORF">ACA1_073690</name>
</gene>
<dbReference type="KEGG" id="acan:ACA1_073690"/>
<dbReference type="GeneID" id="14924708"/>
<dbReference type="InterPro" id="IPR009327">
    <property type="entry name" value="Cupin_DUF985"/>
</dbReference>
<dbReference type="InterPro" id="IPR039935">
    <property type="entry name" value="YML079W-like"/>
</dbReference>
<dbReference type="Gene3D" id="2.60.120.10">
    <property type="entry name" value="Jelly Rolls"/>
    <property type="match status" value="1"/>
</dbReference>
<keyword evidence="1" id="KW-0732">Signal</keyword>
<feature type="domain" description="DUF985" evidence="2">
    <location>
        <begin position="34"/>
        <end position="167"/>
    </location>
</feature>
<dbReference type="Pfam" id="PF06172">
    <property type="entry name" value="Cupin_5"/>
    <property type="match status" value="1"/>
</dbReference>
<feature type="chain" id="PRO_5003990732" evidence="1">
    <location>
        <begin position="23"/>
        <end position="192"/>
    </location>
</feature>
<keyword evidence="4" id="KW-1185">Reference proteome</keyword>
<evidence type="ECO:0000313" key="3">
    <source>
        <dbReference type="EMBL" id="ELR23723.1"/>
    </source>
</evidence>
<dbReference type="OrthoDB" id="6614653at2759"/>
<dbReference type="InterPro" id="IPR011051">
    <property type="entry name" value="RmlC_Cupin_sf"/>
</dbReference>
<protein>
    <submittedName>
        <fullName evidence="3">Cupin superfamily protein</fullName>
    </submittedName>
</protein>
<dbReference type="VEuPathDB" id="AmoebaDB:ACA1_073690"/>
<sequence length="192" mass="21548">MKHTWAALLALLFCLCHAGASATKDKSCRHTTWQDLVTTYNMQPLSGKGGLFIQTYIANRTIPVSMLPLQFSQDVPTCPYLTTIYFLLHCPPFSNKSHLHLLQMDKLTMVIIHPDSKVEIIKMGHNMLAGKVMQHVVPTGTWFSTFVSASDYAFMGNTNTPGFVYQDDYLGNKTALQQQFPQAANWINFLAS</sequence>
<dbReference type="Proteomes" id="UP000011083">
    <property type="component" value="Unassembled WGS sequence"/>
</dbReference>
<dbReference type="PANTHER" id="PTHR33387">
    <property type="entry name" value="RMLC-LIKE JELLY ROLL FOLD PROTEIN"/>
    <property type="match status" value="1"/>
</dbReference>
<accession>L8HG69</accession>
<proteinExistence type="predicted"/>
<dbReference type="InterPro" id="IPR014710">
    <property type="entry name" value="RmlC-like_jellyroll"/>
</dbReference>
<dbReference type="RefSeq" id="XP_004353251.1">
    <property type="nucleotide sequence ID" value="XM_004353199.1"/>
</dbReference>
<dbReference type="SUPFAM" id="SSF51182">
    <property type="entry name" value="RmlC-like cupins"/>
    <property type="match status" value="1"/>
</dbReference>
<evidence type="ECO:0000256" key="1">
    <source>
        <dbReference type="SAM" id="SignalP"/>
    </source>
</evidence>
<dbReference type="CDD" id="cd06121">
    <property type="entry name" value="cupin_YML079wp"/>
    <property type="match status" value="1"/>
</dbReference>
<dbReference type="PANTHER" id="PTHR33387:SF3">
    <property type="entry name" value="DUF985 DOMAIN-CONTAINING PROTEIN"/>
    <property type="match status" value="1"/>
</dbReference>
<evidence type="ECO:0000259" key="2">
    <source>
        <dbReference type="Pfam" id="PF06172"/>
    </source>
</evidence>
<dbReference type="AlphaFoldDB" id="L8HG69"/>
<reference evidence="3 4" key="1">
    <citation type="journal article" date="2013" name="Genome Biol.">
        <title>Genome of Acanthamoeba castellanii highlights extensive lateral gene transfer and early evolution of tyrosine kinase signaling.</title>
        <authorList>
            <person name="Clarke M."/>
            <person name="Lohan A.J."/>
            <person name="Liu B."/>
            <person name="Lagkouvardos I."/>
            <person name="Roy S."/>
            <person name="Zafar N."/>
            <person name="Bertelli C."/>
            <person name="Schilde C."/>
            <person name="Kianianmomeni A."/>
            <person name="Burglin T.R."/>
            <person name="Frech C."/>
            <person name="Turcotte B."/>
            <person name="Kopec K.O."/>
            <person name="Synnott J.M."/>
            <person name="Choo C."/>
            <person name="Paponov I."/>
            <person name="Finkler A."/>
            <person name="Soon Heng Tan C."/>
            <person name="Hutchins A.P."/>
            <person name="Weinmeier T."/>
            <person name="Rattei T."/>
            <person name="Chu J.S."/>
            <person name="Gimenez G."/>
            <person name="Irimia M."/>
            <person name="Rigden D.J."/>
            <person name="Fitzpatrick D.A."/>
            <person name="Lorenzo-Morales J."/>
            <person name="Bateman A."/>
            <person name="Chiu C.H."/>
            <person name="Tang P."/>
            <person name="Hegemann P."/>
            <person name="Fromm H."/>
            <person name="Raoult D."/>
            <person name="Greub G."/>
            <person name="Miranda-Saavedra D."/>
            <person name="Chen N."/>
            <person name="Nash P."/>
            <person name="Ginger M.L."/>
            <person name="Horn M."/>
            <person name="Schaap P."/>
            <person name="Caler L."/>
            <person name="Loftus B."/>
        </authorList>
    </citation>
    <scope>NUCLEOTIDE SEQUENCE [LARGE SCALE GENOMIC DNA]</scope>
    <source>
        <strain evidence="3 4">Neff</strain>
    </source>
</reference>
<feature type="signal peptide" evidence="1">
    <location>
        <begin position="1"/>
        <end position="22"/>
    </location>
</feature>
<name>L8HG69_ACACF</name>
<dbReference type="EMBL" id="KB007857">
    <property type="protein sequence ID" value="ELR23723.1"/>
    <property type="molecule type" value="Genomic_DNA"/>
</dbReference>